<dbReference type="InterPro" id="IPR001466">
    <property type="entry name" value="Beta-lactam-related"/>
</dbReference>
<sequence>MALKRLVGGLLAAAVVITATGAMSASAAQRDARAEAQVKIDKVVTDFRAMGASAFRYGGDQSWTVQAGKVSGFENRPITDNDHIRIGSLTKSFVSTVVLQLVAEGKVALDSPIEQYLPGLVAGNGHDGTKITVRHLLQHTSGIRDYLGTMVINPLNLWATHDPAALARNGLAKGSNGAPGAVFLYSNTNYIILGMMVEKITARSLTQEIHDRITAPHGLTETELPPAAKHRLPEPFPFGYTHLLPTLKIDTTHYSPTLAWASGAVVSTGRDVGRFYALLAEGKLLPPAQQAELVKTFTDEPYAYGLGLIVWRLSCGVTAYGHNGVVPGFVSVAFATADGKQGVVTTNANIGPSQPHTQPMHEAVEIALCA</sequence>
<dbReference type="AlphaFoldDB" id="A0A1H0QZC2"/>
<dbReference type="PANTHER" id="PTHR46825:SF7">
    <property type="entry name" value="D-ALANYL-D-ALANINE CARBOXYPEPTIDASE"/>
    <property type="match status" value="1"/>
</dbReference>
<dbReference type="InterPro" id="IPR012338">
    <property type="entry name" value="Beta-lactam/transpept-like"/>
</dbReference>
<keyword evidence="3" id="KW-0645">Protease</keyword>
<dbReference type="Proteomes" id="UP000199651">
    <property type="component" value="Unassembled WGS sequence"/>
</dbReference>
<dbReference type="InterPro" id="IPR050491">
    <property type="entry name" value="AmpC-like"/>
</dbReference>
<feature type="chain" id="PRO_5038355536" evidence="1">
    <location>
        <begin position="28"/>
        <end position="370"/>
    </location>
</feature>
<dbReference type="Pfam" id="PF00144">
    <property type="entry name" value="Beta-lactamase"/>
    <property type="match status" value="1"/>
</dbReference>
<evidence type="ECO:0000313" key="4">
    <source>
        <dbReference type="Proteomes" id="UP000199651"/>
    </source>
</evidence>
<gene>
    <name evidence="3" type="ORF">SAMN05192558_107224</name>
</gene>
<feature type="domain" description="Beta-lactamase-related" evidence="2">
    <location>
        <begin position="41"/>
        <end position="350"/>
    </location>
</feature>
<reference evidence="4" key="1">
    <citation type="submission" date="2016-10" db="EMBL/GenBank/DDBJ databases">
        <authorList>
            <person name="Varghese N."/>
            <person name="Submissions S."/>
        </authorList>
    </citation>
    <scope>NUCLEOTIDE SEQUENCE [LARGE SCALE GENOMIC DNA]</scope>
    <source>
        <strain evidence="4">IBRC-M 10655</strain>
    </source>
</reference>
<proteinExistence type="predicted"/>
<evidence type="ECO:0000259" key="2">
    <source>
        <dbReference type="Pfam" id="PF00144"/>
    </source>
</evidence>
<dbReference type="GO" id="GO:0004180">
    <property type="term" value="F:carboxypeptidase activity"/>
    <property type="evidence" value="ECO:0007669"/>
    <property type="project" value="UniProtKB-KW"/>
</dbReference>
<keyword evidence="1" id="KW-0732">Signal</keyword>
<protein>
    <submittedName>
        <fullName evidence="3">D-alanyl-D-alanine carboxypeptidase</fullName>
    </submittedName>
</protein>
<evidence type="ECO:0000256" key="1">
    <source>
        <dbReference type="SAM" id="SignalP"/>
    </source>
</evidence>
<keyword evidence="3" id="KW-0121">Carboxypeptidase</keyword>
<dbReference type="RefSeq" id="WP_166658151.1">
    <property type="nucleotide sequence ID" value="NZ_FNDV01000004.1"/>
</dbReference>
<dbReference type="STRING" id="504798.SAMN05421871_104223"/>
<dbReference type="SUPFAM" id="SSF56601">
    <property type="entry name" value="beta-lactamase/transpeptidase-like"/>
    <property type="match status" value="1"/>
</dbReference>
<name>A0A1H0QZC2_9PSEU</name>
<keyword evidence="3" id="KW-0378">Hydrolase</keyword>
<dbReference type="Gene3D" id="3.40.710.10">
    <property type="entry name" value="DD-peptidase/beta-lactamase superfamily"/>
    <property type="match status" value="1"/>
</dbReference>
<dbReference type="EMBL" id="FNJB01000007">
    <property type="protein sequence ID" value="SDP22663.1"/>
    <property type="molecule type" value="Genomic_DNA"/>
</dbReference>
<evidence type="ECO:0000313" key="3">
    <source>
        <dbReference type="EMBL" id="SDP22663.1"/>
    </source>
</evidence>
<feature type="signal peptide" evidence="1">
    <location>
        <begin position="1"/>
        <end position="27"/>
    </location>
</feature>
<organism evidence="3 4">
    <name type="scientific">Actinokineospora alba</name>
    <dbReference type="NCBI Taxonomy" id="504798"/>
    <lineage>
        <taxon>Bacteria</taxon>
        <taxon>Bacillati</taxon>
        <taxon>Actinomycetota</taxon>
        <taxon>Actinomycetes</taxon>
        <taxon>Pseudonocardiales</taxon>
        <taxon>Pseudonocardiaceae</taxon>
        <taxon>Actinokineospora</taxon>
    </lineage>
</organism>
<accession>A0A1H0QZC2</accession>
<keyword evidence="4" id="KW-1185">Reference proteome</keyword>
<dbReference type="PANTHER" id="PTHR46825">
    <property type="entry name" value="D-ALANYL-D-ALANINE-CARBOXYPEPTIDASE/ENDOPEPTIDASE AMPH"/>
    <property type="match status" value="1"/>
</dbReference>